<protein>
    <submittedName>
        <fullName evidence="1">Uncharacterized protein</fullName>
    </submittedName>
</protein>
<accession>A0A382SR88</accession>
<proteinExistence type="predicted"/>
<dbReference type="AlphaFoldDB" id="A0A382SR88"/>
<evidence type="ECO:0000313" key="1">
    <source>
        <dbReference type="EMBL" id="SVD11727.1"/>
    </source>
</evidence>
<reference evidence="1" key="1">
    <citation type="submission" date="2018-05" db="EMBL/GenBank/DDBJ databases">
        <authorList>
            <person name="Lanie J.A."/>
            <person name="Ng W.-L."/>
            <person name="Kazmierczak K.M."/>
            <person name="Andrzejewski T.M."/>
            <person name="Davidsen T.M."/>
            <person name="Wayne K.J."/>
            <person name="Tettelin H."/>
            <person name="Glass J.I."/>
            <person name="Rusch D."/>
            <person name="Podicherti R."/>
            <person name="Tsui H.-C.T."/>
            <person name="Winkler M.E."/>
        </authorList>
    </citation>
    <scope>NUCLEOTIDE SEQUENCE</scope>
</reference>
<sequence>MRIQLLQTSVRCVRVKDAPLAAPTTDATRRLQLLFHSAWYPLFTFDLYKETGFPTERRGAVAPKVCIS</sequence>
<name>A0A382SR88_9ZZZZ</name>
<organism evidence="1">
    <name type="scientific">marine metagenome</name>
    <dbReference type="NCBI Taxonomy" id="408172"/>
    <lineage>
        <taxon>unclassified sequences</taxon>
        <taxon>metagenomes</taxon>
        <taxon>ecological metagenomes</taxon>
    </lineage>
</organism>
<feature type="non-terminal residue" evidence="1">
    <location>
        <position position="68"/>
    </location>
</feature>
<gene>
    <name evidence="1" type="ORF">METZ01_LOCUS364581</name>
</gene>
<dbReference type="EMBL" id="UINC01130579">
    <property type="protein sequence ID" value="SVD11727.1"/>
    <property type="molecule type" value="Genomic_DNA"/>
</dbReference>